<comment type="caution">
    <text evidence="3">The sequence shown here is derived from an EMBL/GenBank/DDBJ whole genome shotgun (WGS) entry which is preliminary data.</text>
</comment>
<protein>
    <submittedName>
        <fullName evidence="3">Aldehyde dehydrogenase family protein</fullName>
    </submittedName>
</protein>
<gene>
    <name evidence="3" type="ORF">E1269_28370</name>
</gene>
<dbReference type="EMBL" id="SMKZ01000064">
    <property type="protein sequence ID" value="TDD98919.1"/>
    <property type="molecule type" value="Genomic_DNA"/>
</dbReference>
<dbReference type="PANTHER" id="PTHR43353">
    <property type="entry name" value="SUCCINATE-SEMIALDEHYDE DEHYDROGENASE, MITOCHONDRIAL"/>
    <property type="match status" value="1"/>
</dbReference>
<evidence type="ECO:0000313" key="4">
    <source>
        <dbReference type="Proteomes" id="UP000294739"/>
    </source>
</evidence>
<evidence type="ECO:0000256" key="1">
    <source>
        <dbReference type="ARBA" id="ARBA00023002"/>
    </source>
</evidence>
<feature type="domain" description="Aldehyde dehydrogenase" evidence="2">
    <location>
        <begin position="2"/>
        <end position="144"/>
    </location>
</feature>
<dbReference type="Gene3D" id="3.40.605.10">
    <property type="entry name" value="Aldehyde Dehydrogenase, Chain A, domain 1"/>
    <property type="match status" value="1"/>
</dbReference>
<dbReference type="OrthoDB" id="9770537at2"/>
<dbReference type="PANTHER" id="PTHR43353:SF3">
    <property type="entry name" value="ALDEHYDE DEHYDROGENASE-RELATED"/>
    <property type="match status" value="1"/>
</dbReference>
<sequence>MSDVDHAVRDAAETAAAFEQRGRTGRADALDAVAEALETDREAIVATADLETALGPTRLNGELTRTTFQLRLFGEVLREGSYVEATIDHAGDTSMGPRPDLRRMLVPVGVVGVFGASNFPLAFSVPGGDTASALAAGCPVVVKAHP</sequence>
<dbReference type="InParanoid" id="A0A4R5CII4"/>
<dbReference type="AlphaFoldDB" id="A0A4R5CII4"/>
<dbReference type="InterPro" id="IPR050740">
    <property type="entry name" value="Aldehyde_DH_Superfamily"/>
</dbReference>
<evidence type="ECO:0000313" key="3">
    <source>
        <dbReference type="EMBL" id="TDD98919.1"/>
    </source>
</evidence>
<keyword evidence="1" id="KW-0560">Oxidoreductase</keyword>
<dbReference type="RefSeq" id="WP_131900970.1">
    <property type="nucleotide sequence ID" value="NZ_SMKZ01000064.1"/>
</dbReference>
<name>A0A4R5CII4_9ACTN</name>
<accession>A0A4R5CII4</accession>
<feature type="non-terminal residue" evidence="3">
    <location>
        <position position="146"/>
    </location>
</feature>
<dbReference type="SUPFAM" id="SSF53720">
    <property type="entry name" value="ALDH-like"/>
    <property type="match status" value="1"/>
</dbReference>
<organism evidence="3 4">
    <name type="scientific">Jiangella asiatica</name>
    <dbReference type="NCBI Taxonomy" id="2530372"/>
    <lineage>
        <taxon>Bacteria</taxon>
        <taxon>Bacillati</taxon>
        <taxon>Actinomycetota</taxon>
        <taxon>Actinomycetes</taxon>
        <taxon>Jiangellales</taxon>
        <taxon>Jiangellaceae</taxon>
        <taxon>Jiangella</taxon>
    </lineage>
</organism>
<dbReference type="InterPro" id="IPR016162">
    <property type="entry name" value="Ald_DH_N"/>
</dbReference>
<reference evidence="3 4" key="1">
    <citation type="submission" date="2019-03" db="EMBL/GenBank/DDBJ databases">
        <title>Draft genome sequences of novel Actinobacteria.</title>
        <authorList>
            <person name="Sahin N."/>
            <person name="Ay H."/>
            <person name="Saygin H."/>
        </authorList>
    </citation>
    <scope>NUCLEOTIDE SEQUENCE [LARGE SCALE GENOMIC DNA]</scope>
    <source>
        <strain evidence="3 4">5K138</strain>
    </source>
</reference>
<proteinExistence type="predicted"/>
<dbReference type="InterPro" id="IPR016161">
    <property type="entry name" value="Ald_DH/histidinol_DH"/>
</dbReference>
<evidence type="ECO:0000259" key="2">
    <source>
        <dbReference type="Pfam" id="PF00171"/>
    </source>
</evidence>
<keyword evidence="4" id="KW-1185">Reference proteome</keyword>
<dbReference type="Pfam" id="PF00171">
    <property type="entry name" value="Aldedh"/>
    <property type="match status" value="1"/>
</dbReference>
<dbReference type="InterPro" id="IPR015590">
    <property type="entry name" value="Aldehyde_DH_dom"/>
</dbReference>
<dbReference type="GO" id="GO:0016491">
    <property type="term" value="F:oxidoreductase activity"/>
    <property type="evidence" value="ECO:0007669"/>
    <property type="project" value="UniProtKB-KW"/>
</dbReference>
<dbReference type="Proteomes" id="UP000294739">
    <property type="component" value="Unassembled WGS sequence"/>
</dbReference>